<dbReference type="InterPro" id="IPR000742">
    <property type="entry name" value="EGF"/>
</dbReference>
<dbReference type="SUPFAM" id="SSF57196">
    <property type="entry name" value="EGF/Laminin"/>
    <property type="match status" value="1"/>
</dbReference>
<dbReference type="InterPro" id="IPR000152">
    <property type="entry name" value="EGF-type_Asp/Asn_hydroxyl_site"/>
</dbReference>
<dbReference type="Gene3D" id="2.10.25.10">
    <property type="entry name" value="Laminin"/>
    <property type="match status" value="1"/>
</dbReference>
<keyword evidence="10" id="KW-0325">Glycoprotein</keyword>
<proteinExistence type="inferred from homology"/>
<comment type="subcellular location">
    <subcellularLocation>
        <location evidence="1">Secreted</location>
        <location evidence="1">Extracellular space</location>
        <location evidence="1">Extracellular matrix</location>
    </subcellularLocation>
</comment>
<evidence type="ECO:0000313" key="14">
    <source>
        <dbReference type="Proteomes" id="UP000053240"/>
    </source>
</evidence>
<dbReference type="Pfam" id="PF07645">
    <property type="entry name" value="EGF_CA"/>
    <property type="match status" value="1"/>
</dbReference>
<protein>
    <submittedName>
        <fullName evidence="13">Fibulin-7</fullName>
    </submittedName>
</protein>
<dbReference type="InterPro" id="IPR052235">
    <property type="entry name" value="Nephronectin_domain"/>
</dbReference>
<dbReference type="PROSITE" id="PS00010">
    <property type="entry name" value="ASX_HYDROXYL"/>
    <property type="match status" value="1"/>
</dbReference>
<keyword evidence="5 11" id="KW-0245">EGF-like domain</keyword>
<comment type="similarity">
    <text evidence="2">Belongs to the fibulin family.</text>
</comment>
<dbReference type="CDD" id="cd00054">
    <property type="entry name" value="EGF_CA"/>
    <property type="match status" value="1"/>
</dbReference>
<organism evidence="13 14">
    <name type="scientific">Papilio machaon</name>
    <name type="common">Old World swallowtail butterfly</name>
    <dbReference type="NCBI Taxonomy" id="76193"/>
    <lineage>
        <taxon>Eukaryota</taxon>
        <taxon>Metazoa</taxon>
        <taxon>Ecdysozoa</taxon>
        <taxon>Arthropoda</taxon>
        <taxon>Hexapoda</taxon>
        <taxon>Insecta</taxon>
        <taxon>Pterygota</taxon>
        <taxon>Neoptera</taxon>
        <taxon>Endopterygota</taxon>
        <taxon>Lepidoptera</taxon>
        <taxon>Glossata</taxon>
        <taxon>Ditrysia</taxon>
        <taxon>Papilionoidea</taxon>
        <taxon>Papilionidae</taxon>
        <taxon>Papilioninae</taxon>
        <taxon>Papilio</taxon>
    </lineage>
</organism>
<dbReference type="Pfam" id="PF22914">
    <property type="entry name" value="Fibulin_C"/>
    <property type="match status" value="1"/>
</dbReference>
<dbReference type="Proteomes" id="UP000053240">
    <property type="component" value="Unassembled WGS sequence"/>
</dbReference>
<keyword evidence="4" id="KW-0272">Extracellular matrix</keyword>
<evidence type="ECO:0000256" key="7">
    <source>
        <dbReference type="ARBA" id="ARBA00022737"/>
    </source>
</evidence>
<evidence type="ECO:0000256" key="2">
    <source>
        <dbReference type="ARBA" id="ARBA00006127"/>
    </source>
</evidence>
<dbReference type="GO" id="GO:0005509">
    <property type="term" value="F:calcium ion binding"/>
    <property type="evidence" value="ECO:0007669"/>
    <property type="project" value="InterPro"/>
</dbReference>
<reference evidence="13 14" key="1">
    <citation type="journal article" date="2015" name="Nat. Commun.">
        <title>Outbred genome sequencing and CRISPR/Cas9 gene editing in butterflies.</title>
        <authorList>
            <person name="Li X."/>
            <person name="Fan D."/>
            <person name="Zhang W."/>
            <person name="Liu G."/>
            <person name="Zhang L."/>
            <person name="Zhao L."/>
            <person name="Fang X."/>
            <person name="Chen L."/>
            <person name="Dong Y."/>
            <person name="Chen Y."/>
            <person name="Ding Y."/>
            <person name="Zhao R."/>
            <person name="Feng M."/>
            <person name="Zhu Y."/>
            <person name="Feng Y."/>
            <person name="Jiang X."/>
            <person name="Zhu D."/>
            <person name="Xiang H."/>
            <person name="Feng X."/>
            <person name="Li S."/>
            <person name="Wang J."/>
            <person name="Zhang G."/>
            <person name="Kronforst M.R."/>
            <person name="Wang W."/>
        </authorList>
    </citation>
    <scope>NUCLEOTIDE SEQUENCE [LARGE SCALE GENOMIC DNA]</scope>
    <source>
        <strain evidence="13">Ya'a_city_454_Pm</strain>
        <tissue evidence="13">Whole body</tissue>
    </source>
</reference>
<dbReference type="InterPro" id="IPR055088">
    <property type="entry name" value="Fibulin_C"/>
</dbReference>
<gene>
    <name evidence="13" type="ORF">RR48_06714</name>
</gene>
<keyword evidence="8" id="KW-0106">Calcium</keyword>
<dbReference type="AlphaFoldDB" id="A0A194R4Y7"/>
<dbReference type="InterPro" id="IPR001881">
    <property type="entry name" value="EGF-like_Ca-bd_dom"/>
</dbReference>
<dbReference type="FunFam" id="2.10.25.10:FF:000014">
    <property type="entry name" value="Latent-transforming growth factor beta-binding protein 3"/>
    <property type="match status" value="1"/>
</dbReference>
<evidence type="ECO:0000313" key="13">
    <source>
        <dbReference type="EMBL" id="KPJ12574.1"/>
    </source>
</evidence>
<keyword evidence="7" id="KW-0677">Repeat</keyword>
<dbReference type="PANTHER" id="PTHR24050:SF27">
    <property type="entry name" value="FIBRILLIN-1"/>
    <property type="match status" value="1"/>
</dbReference>
<keyword evidence="9" id="KW-1015">Disulfide bond</keyword>
<accession>A0A194R4Y7</accession>
<evidence type="ECO:0000256" key="5">
    <source>
        <dbReference type="ARBA" id="ARBA00022536"/>
    </source>
</evidence>
<dbReference type="EMBL" id="KQ460761">
    <property type="protein sequence ID" value="KPJ12574.1"/>
    <property type="molecule type" value="Genomic_DNA"/>
</dbReference>
<evidence type="ECO:0000256" key="10">
    <source>
        <dbReference type="ARBA" id="ARBA00023180"/>
    </source>
</evidence>
<dbReference type="PROSITE" id="PS50026">
    <property type="entry name" value="EGF_3"/>
    <property type="match status" value="1"/>
</dbReference>
<sequence length="193" mass="21769">MQNSKRFKKVMPRKTWIALKVMIDINECTNGQANCASVEICVNTEGGYRCECPPNWELDSRRQRCVPIRNNQHFPQGYGNEPTYNAVRLIHYGTTGRPSKPEVNVVEDRVNKCPAGYEVGDDNLCHDVDECLTGEAKCGLLQRGNNQGVITLVKSLEGPQSIELELSMELYNRGQFAGIAVAKLYIYVSEYEF</sequence>
<name>A0A194R4Y7_PAPMA</name>
<evidence type="ECO:0000256" key="1">
    <source>
        <dbReference type="ARBA" id="ARBA00004498"/>
    </source>
</evidence>
<comment type="caution">
    <text evidence="11">Lacks conserved residue(s) required for the propagation of feature annotation.</text>
</comment>
<evidence type="ECO:0000256" key="9">
    <source>
        <dbReference type="ARBA" id="ARBA00023157"/>
    </source>
</evidence>
<keyword evidence="6" id="KW-0732">Signal</keyword>
<feature type="domain" description="EGF-like" evidence="12">
    <location>
        <begin position="24"/>
        <end position="66"/>
    </location>
</feature>
<evidence type="ECO:0000256" key="8">
    <source>
        <dbReference type="ARBA" id="ARBA00022837"/>
    </source>
</evidence>
<dbReference type="PANTHER" id="PTHR24050">
    <property type="entry name" value="PA14 DOMAIN-CONTAINING PROTEIN"/>
    <property type="match status" value="1"/>
</dbReference>
<dbReference type="InParanoid" id="A0A194R4Y7"/>
<evidence type="ECO:0000256" key="3">
    <source>
        <dbReference type="ARBA" id="ARBA00022525"/>
    </source>
</evidence>
<dbReference type="PROSITE" id="PS01187">
    <property type="entry name" value="EGF_CA"/>
    <property type="match status" value="1"/>
</dbReference>
<evidence type="ECO:0000259" key="12">
    <source>
        <dbReference type="PROSITE" id="PS50026"/>
    </source>
</evidence>
<dbReference type="InterPro" id="IPR018097">
    <property type="entry name" value="EGF_Ca-bd_CS"/>
</dbReference>
<evidence type="ECO:0000256" key="11">
    <source>
        <dbReference type="PROSITE-ProRule" id="PRU00076"/>
    </source>
</evidence>
<dbReference type="InterPro" id="IPR049883">
    <property type="entry name" value="NOTCH1_EGF-like"/>
</dbReference>
<keyword evidence="3" id="KW-0964">Secreted</keyword>
<keyword evidence="14" id="KW-1185">Reference proteome</keyword>
<evidence type="ECO:0000256" key="4">
    <source>
        <dbReference type="ARBA" id="ARBA00022530"/>
    </source>
</evidence>
<dbReference type="STRING" id="76193.A0A194R4Y7"/>
<dbReference type="SMART" id="SM00179">
    <property type="entry name" value="EGF_CA"/>
    <property type="match status" value="1"/>
</dbReference>
<evidence type="ECO:0000256" key="6">
    <source>
        <dbReference type="ARBA" id="ARBA00022729"/>
    </source>
</evidence>